<accession>A0A8S5KY54</accession>
<dbReference type="Pfam" id="PF03431">
    <property type="entry name" value="RNA_replicase_B"/>
    <property type="match status" value="1"/>
</dbReference>
<gene>
    <name evidence="11" type="primary">SRR6960799_24_3</name>
</gene>
<keyword evidence="9" id="KW-0460">Magnesium</keyword>
<dbReference type="SUPFAM" id="SSF56672">
    <property type="entry name" value="DNA/RNA polymerases"/>
    <property type="match status" value="1"/>
</dbReference>
<dbReference type="InterPro" id="IPR005093">
    <property type="entry name" value="RNArep_beta"/>
</dbReference>
<dbReference type="EMBL" id="BK013605">
    <property type="protein sequence ID" value="DAD50710.1"/>
    <property type="molecule type" value="Genomic_RNA"/>
</dbReference>
<keyword evidence="4" id="KW-0548">Nucleotidyltransferase</keyword>
<evidence type="ECO:0000256" key="2">
    <source>
        <dbReference type="ARBA" id="ARBA00022484"/>
    </source>
</evidence>
<dbReference type="GO" id="GO:0046872">
    <property type="term" value="F:metal ion binding"/>
    <property type="evidence" value="ECO:0007669"/>
    <property type="project" value="UniProtKB-KW"/>
</dbReference>
<evidence type="ECO:0000256" key="6">
    <source>
        <dbReference type="ARBA" id="ARBA00022953"/>
    </source>
</evidence>
<dbReference type="GO" id="GO:0039694">
    <property type="term" value="P:viral RNA genome replication"/>
    <property type="evidence" value="ECO:0007669"/>
    <property type="project" value="InterPro"/>
</dbReference>
<evidence type="ECO:0000313" key="12">
    <source>
        <dbReference type="Proteomes" id="UP000677787"/>
    </source>
</evidence>
<evidence type="ECO:0000256" key="1">
    <source>
        <dbReference type="ARBA" id="ARBA00012494"/>
    </source>
</evidence>
<keyword evidence="3" id="KW-0808">Transferase</keyword>
<feature type="domain" description="RdRp catalytic" evidence="10">
    <location>
        <begin position="255"/>
        <end position="384"/>
    </location>
</feature>
<dbReference type="InterPro" id="IPR007096">
    <property type="entry name" value="RNA-dir_Rpol_cat_phage"/>
</dbReference>
<dbReference type="KEGG" id="vg:80398716"/>
<feature type="binding site" evidence="9">
    <location>
        <position position="270"/>
    </location>
    <ligand>
        <name>Mg(2+)</name>
        <dbReference type="ChEBI" id="CHEBI:18420"/>
        <label>2</label>
    </ligand>
</feature>
<feature type="binding site" evidence="9">
    <location>
        <position position="353"/>
    </location>
    <ligand>
        <name>Mg(2+)</name>
        <dbReference type="ChEBI" id="CHEBI:18420"/>
        <label>2</label>
    </ligand>
</feature>
<feature type="binding site" evidence="9">
    <location>
        <position position="352"/>
    </location>
    <ligand>
        <name>Mg(2+)</name>
        <dbReference type="ChEBI" id="CHEBI:18420"/>
        <label>2</label>
    </ligand>
</feature>
<dbReference type="Proteomes" id="UP000677787">
    <property type="component" value="Segment"/>
</dbReference>
<dbReference type="RefSeq" id="YP_010769641.1">
    <property type="nucleotide sequence ID" value="NC_074034.1"/>
</dbReference>
<comment type="catalytic activity">
    <reaction evidence="8">
        <text>RNA(n) + a ribonucleoside 5'-triphosphate = RNA(n+1) + diphosphate</text>
        <dbReference type="Rhea" id="RHEA:21248"/>
        <dbReference type="Rhea" id="RHEA-COMP:14527"/>
        <dbReference type="Rhea" id="RHEA-COMP:17342"/>
        <dbReference type="ChEBI" id="CHEBI:33019"/>
        <dbReference type="ChEBI" id="CHEBI:61557"/>
        <dbReference type="ChEBI" id="CHEBI:140395"/>
        <dbReference type="EC" id="2.7.7.48"/>
    </reaction>
</comment>
<reference evidence="11" key="1">
    <citation type="submission" date="2020-09" db="EMBL/GenBank/DDBJ databases">
        <title>Leviviricetes taxonomy.</title>
        <authorList>
            <person name="Stockdale S.R."/>
            <person name="Callanan J."/>
            <person name="Adriaenssens E.M."/>
            <person name="Kuhn J.H."/>
            <person name="Rumnieks J."/>
            <person name="Shkoporov A."/>
            <person name="Draper L.A."/>
            <person name="Ross P."/>
            <person name="Hill C."/>
        </authorList>
    </citation>
    <scope>NUCLEOTIDE SEQUENCE</scope>
</reference>
<name>A0A8S5KY54_9VIRU</name>
<evidence type="ECO:0000259" key="10">
    <source>
        <dbReference type="PROSITE" id="PS50522"/>
    </source>
</evidence>
<sequence>MTSAFCSGTTKVFLTLCQDVGSPFSLALADKARAGDWVGVISSRVDPTQYSDPHVFARDYACAEFLRKCNLPLDGFDRKAEALKGFWSSEQTCAVTNATFSRFRNNGPLGPSDIALMTLLESARAWIKKVLGPIPSNLDGKFGPGATFGDRGRLTTIPDKMSSRLQSTPQAAVFRQLLRDSAWDRAVLASGRFSATEIVRGNRFTTVPKDALKDRGICIEPSLNVFFQLDVGKRLKGRLFNAGLDLIYGQEKHKQWACRGSRDGSLATIDLSSASDTVAYELVRWLLPADWFALLDALRSPFTLVEGKWVHLQKFSSMGNGYTFELETLVFASLCHACGAGTPGVDYLVYGDDIIVPTEVAKRVLCVLQLCGFTPNSRKTFIEGPFRESCGGDFFNGVNVRPYYLKELPHEPQDWIKMANGIRRLVCKDHTDLFRFSYPYRAWLRVLDNIPSHIRRIRGPIQLGDLCLHDEADKWADPKIRSGIRYYRVYRPVSHPVSWLHFKPEVVLASALYGCPSHGVMPRGSVSGYKVGYIAYS</sequence>
<keyword evidence="12" id="KW-1185">Reference proteome</keyword>
<evidence type="ECO:0000256" key="9">
    <source>
        <dbReference type="PIRSR" id="PIRSR605093-1"/>
    </source>
</evidence>
<evidence type="ECO:0000256" key="8">
    <source>
        <dbReference type="ARBA" id="ARBA00048744"/>
    </source>
</evidence>
<evidence type="ECO:0000256" key="5">
    <source>
        <dbReference type="ARBA" id="ARBA00022741"/>
    </source>
</evidence>
<dbReference type="GeneID" id="80398716"/>
<dbReference type="GO" id="GO:0000166">
    <property type="term" value="F:nucleotide binding"/>
    <property type="evidence" value="ECO:0007669"/>
    <property type="project" value="UniProtKB-KW"/>
</dbReference>
<protein>
    <recommendedName>
        <fullName evidence="1">RNA-directed RNA polymerase</fullName>
        <ecNumber evidence="1">2.7.7.48</ecNumber>
    </recommendedName>
    <alternativeName>
        <fullName evidence="7">RNA replicase beta chain</fullName>
    </alternativeName>
</protein>
<evidence type="ECO:0000313" key="11">
    <source>
        <dbReference type="EMBL" id="DAD50710.1"/>
    </source>
</evidence>
<evidence type="ECO:0000256" key="7">
    <source>
        <dbReference type="ARBA" id="ARBA00030248"/>
    </source>
</evidence>
<dbReference type="InterPro" id="IPR043502">
    <property type="entry name" value="DNA/RNA_pol_sf"/>
</dbReference>
<organism evidence="11 12">
    <name type="scientific">ssRNA phage SRR6960799_24</name>
    <dbReference type="NCBI Taxonomy" id="2786581"/>
    <lineage>
        <taxon>Viruses</taxon>
        <taxon>Riboviria</taxon>
        <taxon>Orthornavirae</taxon>
        <taxon>Lenarviricota</taxon>
        <taxon>Leviviricetes</taxon>
        <taxon>Norzivirales</taxon>
        <taxon>Fiersviridae</taxon>
        <taxon>Koteshevirus</taxon>
        <taxon>Koteshevirus lutadaptatum</taxon>
        <taxon>Nuihimevirus lutadaptatum</taxon>
    </lineage>
</organism>
<keyword evidence="9" id="KW-0479">Metal-binding</keyword>
<keyword evidence="2 11" id="KW-0696">RNA-directed RNA polymerase</keyword>
<proteinExistence type="predicted"/>
<dbReference type="GO" id="GO:0003968">
    <property type="term" value="F:RNA-directed RNA polymerase activity"/>
    <property type="evidence" value="ECO:0007669"/>
    <property type="project" value="UniProtKB-KW"/>
</dbReference>
<dbReference type="PROSITE" id="PS50522">
    <property type="entry name" value="RDRP_PHAGE"/>
    <property type="match status" value="1"/>
</dbReference>
<evidence type="ECO:0000256" key="4">
    <source>
        <dbReference type="ARBA" id="ARBA00022695"/>
    </source>
</evidence>
<keyword evidence="5" id="KW-0547">Nucleotide-binding</keyword>
<dbReference type="EC" id="2.7.7.48" evidence="1"/>
<comment type="cofactor">
    <cofactor evidence="9">
        <name>Mg(2+)</name>
        <dbReference type="ChEBI" id="CHEBI:18420"/>
    </cofactor>
    <text evidence="9">Binds 2 Mg(2+) per subunit.</text>
</comment>
<keyword evidence="6" id="KW-0693">Viral RNA replication</keyword>
<evidence type="ECO:0000256" key="3">
    <source>
        <dbReference type="ARBA" id="ARBA00022679"/>
    </source>
</evidence>